<dbReference type="AlphaFoldDB" id="A0A830HMC8"/>
<dbReference type="OrthoDB" id="39473at2759"/>
<dbReference type="PANTHER" id="PTHR40943">
    <property type="entry name" value="CYTOPLASMIC PROTEIN-RELATED"/>
    <property type="match status" value="1"/>
</dbReference>
<proteinExistence type="predicted"/>
<feature type="compositionally biased region" description="Polar residues" evidence="1">
    <location>
        <begin position="62"/>
        <end position="75"/>
    </location>
</feature>
<comment type="caution">
    <text evidence="3">The sequence shown here is derived from an EMBL/GenBank/DDBJ whole genome shotgun (WGS) entry which is preliminary data.</text>
</comment>
<accession>A0A830HMC8</accession>
<dbReference type="PANTHER" id="PTHR40943:SF1">
    <property type="entry name" value="CYTOPLASMIC PROTEIN"/>
    <property type="match status" value="1"/>
</dbReference>
<sequence>MAACSSSRSCALAPPGSRSVPYLSLKRRCPVPRAAPPLVAAPPQNFSPEQLAFLERKAAQKAPTNQTTHGQTSAHPSDPRAVPTPPAHWLIHAPPSYFAWDQLDYKGKRKNVDVGDPEDYSRPLAKGLASGTTSCGSWACTEGGWDSPTKRPTTEWFFVMSGAGAVTDPDGTRHDFGPGDVVVLPKGWYGRWDVTHKIHKVWVIHDHDEIPGFGSPTPVVAPLSSFAAQFLEPSVGKTPNRLSKDVFDNGRMSCGYWSCEPGHFAVPPRATTEVFHVLSGMFFLTNADGSARRCTAGDTVVLPAGWSGHWDIIETVQKVWVDIDV</sequence>
<name>A0A830HMC8_9CHLO</name>
<dbReference type="Gene3D" id="2.60.120.10">
    <property type="entry name" value="Jelly Rolls"/>
    <property type="match status" value="2"/>
</dbReference>
<gene>
    <name evidence="3" type="ORF">PPROV_000492400</name>
</gene>
<feature type="region of interest" description="Disordered" evidence="1">
    <location>
        <begin position="58"/>
        <end position="82"/>
    </location>
</feature>
<dbReference type="InterPro" id="IPR014710">
    <property type="entry name" value="RmlC-like_jellyroll"/>
</dbReference>
<evidence type="ECO:0000313" key="3">
    <source>
        <dbReference type="EMBL" id="GHP06177.1"/>
    </source>
</evidence>
<dbReference type="Proteomes" id="UP000660262">
    <property type="component" value="Unassembled WGS sequence"/>
</dbReference>
<dbReference type="InterPro" id="IPR008579">
    <property type="entry name" value="UGlyAH_Cupin_dom"/>
</dbReference>
<reference evidence="3" key="1">
    <citation type="submission" date="2020-10" db="EMBL/GenBank/DDBJ databases">
        <title>Unveiling of a novel bifunctional photoreceptor, Dualchrome1, isolated from a cosmopolitan green alga.</title>
        <authorList>
            <person name="Suzuki S."/>
            <person name="Kawachi M."/>
        </authorList>
    </citation>
    <scope>NUCLEOTIDE SEQUENCE</scope>
    <source>
        <strain evidence="3">NIES 2893</strain>
    </source>
</reference>
<dbReference type="SUPFAM" id="SSF51182">
    <property type="entry name" value="RmlC-like cupins"/>
    <property type="match status" value="1"/>
</dbReference>
<dbReference type="EMBL" id="BNJQ01000012">
    <property type="protein sequence ID" value="GHP06177.1"/>
    <property type="molecule type" value="Genomic_DNA"/>
</dbReference>
<protein>
    <recommendedName>
        <fullName evidence="2">(S)-ureidoglycine aminohydrolase cupin domain-containing protein</fullName>
    </recommendedName>
</protein>
<dbReference type="InterPro" id="IPR011051">
    <property type="entry name" value="RmlC_Cupin_sf"/>
</dbReference>
<feature type="domain" description="(S)-ureidoglycine aminohydrolase cupin" evidence="2">
    <location>
        <begin position="129"/>
        <end position="201"/>
    </location>
</feature>
<evidence type="ECO:0000259" key="2">
    <source>
        <dbReference type="Pfam" id="PF05899"/>
    </source>
</evidence>
<dbReference type="Pfam" id="PF05899">
    <property type="entry name" value="Cupin_3"/>
    <property type="match status" value="2"/>
</dbReference>
<keyword evidence="4" id="KW-1185">Reference proteome</keyword>
<evidence type="ECO:0000313" key="4">
    <source>
        <dbReference type="Proteomes" id="UP000660262"/>
    </source>
</evidence>
<feature type="domain" description="(S)-ureidoglycine aminohydrolase cupin" evidence="2">
    <location>
        <begin position="250"/>
        <end position="319"/>
    </location>
</feature>
<evidence type="ECO:0000256" key="1">
    <source>
        <dbReference type="SAM" id="MobiDB-lite"/>
    </source>
</evidence>
<organism evidence="3 4">
    <name type="scientific">Pycnococcus provasolii</name>
    <dbReference type="NCBI Taxonomy" id="41880"/>
    <lineage>
        <taxon>Eukaryota</taxon>
        <taxon>Viridiplantae</taxon>
        <taxon>Chlorophyta</taxon>
        <taxon>Pseudoscourfieldiophyceae</taxon>
        <taxon>Pseudoscourfieldiales</taxon>
        <taxon>Pycnococcaceae</taxon>
        <taxon>Pycnococcus</taxon>
    </lineage>
</organism>